<reference evidence="1 2" key="1">
    <citation type="submission" date="2018-12" db="EMBL/GenBank/DDBJ databases">
        <title>A novel vanA-carrying plasmid in a clinical isolate of Enterococcus avium.</title>
        <authorList>
            <person name="Bernasconi O.J."/>
            <person name="Luzzaro F."/>
            <person name="Endimiani A."/>
        </authorList>
    </citation>
    <scope>NUCLEOTIDE SEQUENCE [LARGE SCALE GENOMIC DNA]</scope>
    <source>
        <strain evidence="1 2">LC0559/18</strain>
    </source>
</reference>
<evidence type="ECO:0000313" key="1">
    <source>
        <dbReference type="EMBL" id="RVU95682.1"/>
    </source>
</evidence>
<name>A0A437UPZ9_ENTAV</name>
<gene>
    <name evidence="1" type="ORF">EK398_12975</name>
</gene>
<accession>A0A437UPZ9</accession>
<protein>
    <submittedName>
        <fullName evidence="1">Helix-turn-helix domain-containing protein</fullName>
    </submittedName>
</protein>
<dbReference type="RefSeq" id="WP_016179842.1">
    <property type="nucleotide sequence ID" value="NZ_CAAKNX010000125.1"/>
</dbReference>
<dbReference type="InterPro" id="IPR024760">
    <property type="entry name" value="HTH_dom_conjug_TS-like"/>
</dbReference>
<dbReference type="AlphaFoldDB" id="A0A437UPZ9"/>
<dbReference type="Pfam" id="PF12645">
    <property type="entry name" value="HTH_16"/>
    <property type="match status" value="1"/>
</dbReference>
<dbReference type="Proteomes" id="UP000288388">
    <property type="component" value="Unassembled WGS sequence"/>
</dbReference>
<organism evidence="1 2">
    <name type="scientific">Enterococcus avium</name>
    <name type="common">Streptococcus avium</name>
    <dbReference type="NCBI Taxonomy" id="33945"/>
    <lineage>
        <taxon>Bacteria</taxon>
        <taxon>Bacillati</taxon>
        <taxon>Bacillota</taxon>
        <taxon>Bacilli</taxon>
        <taxon>Lactobacillales</taxon>
        <taxon>Enterococcaceae</taxon>
        <taxon>Enterococcus</taxon>
    </lineage>
</organism>
<dbReference type="EMBL" id="RYZS01000001">
    <property type="protein sequence ID" value="RVU95682.1"/>
    <property type="molecule type" value="Genomic_DNA"/>
</dbReference>
<sequence length="69" mass="7929">MTKNLVPLIKKAKTGDEIAMNTLFESFKPLLIKNSVDSSKRMNKDCYQELSLQFILAVQAFDLDKYLDD</sequence>
<comment type="caution">
    <text evidence="1">The sequence shown here is derived from an EMBL/GenBank/DDBJ whole genome shotgun (WGS) entry which is preliminary data.</text>
</comment>
<proteinExistence type="predicted"/>
<evidence type="ECO:0000313" key="2">
    <source>
        <dbReference type="Proteomes" id="UP000288388"/>
    </source>
</evidence>